<evidence type="ECO:0000313" key="2">
    <source>
        <dbReference type="Proteomes" id="UP001140234"/>
    </source>
</evidence>
<protein>
    <submittedName>
        <fullName evidence="1">Uncharacterized protein</fullName>
    </submittedName>
</protein>
<reference evidence="1" key="1">
    <citation type="submission" date="2022-07" db="EMBL/GenBank/DDBJ databases">
        <title>Phylogenomic reconstructions and comparative analyses of Kickxellomycotina fungi.</title>
        <authorList>
            <person name="Reynolds N.K."/>
            <person name="Stajich J.E."/>
            <person name="Barry K."/>
            <person name="Grigoriev I.V."/>
            <person name="Crous P."/>
            <person name="Smith M.E."/>
        </authorList>
    </citation>
    <scope>NUCLEOTIDE SEQUENCE</scope>
    <source>
        <strain evidence="1">CBS 109366</strain>
    </source>
</reference>
<proteinExistence type="predicted"/>
<accession>A0ACC1JZK2</accession>
<name>A0ACC1JZK2_9FUNG</name>
<evidence type="ECO:0000313" key="1">
    <source>
        <dbReference type="EMBL" id="KAJ2770284.1"/>
    </source>
</evidence>
<keyword evidence="2" id="KW-1185">Reference proteome</keyword>
<dbReference type="EMBL" id="JANBUJ010000760">
    <property type="protein sequence ID" value="KAJ2770284.1"/>
    <property type="molecule type" value="Genomic_DNA"/>
</dbReference>
<dbReference type="Proteomes" id="UP001140234">
    <property type="component" value="Unassembled WGS sequence"/>
</dbReference>
<sequence>MDDSVELVSGGWCKVRRPSGRGAPELALKQERVSMWVAALPAAVRYEPLPGSELPQWGSSPLKSVVRCRSLSDASLADFLQCQAPCRPSFLDPPHRAADATAVAAAAAAAAATVTQGSAGPPPRRRASTRAGPGDACDGYRVGGAEFLSRAFSHFAEFQPLDFSHASPESSATVTPESPGFSAGSEPPTPAKWAMPGDVWSFVAGLLNDFARDAAFA</sequence>
<comment type="caution">
    <text evidence="1">The sequence shown here is derived from an EMBL/GenBank/DDBJ whole genome shotgun (WGS) entry which is preliminary data.</text>
</comment>
<gene>
    <name evidence="1" type="ORF">IWQ57_002734</name>
</gene>
<organism evidence="1 2">
    <name type="scientific">Coemansia nantahalensis</name>
    <dbReference type="NCBI Taxonomy" id="2789366"/>
    <lineage>
        <taxon>Eukaryota</taxon>
        <taxon>Fungi</taxon>
        <taxon>Fungi incertae sedis</taxon>
        <taxon>Zoopagomycota</taxon>
        <taxon>Kickxellomycotina</taxon>
        <taxon>Kickxellomycetes</taxon>
        <taxon>Kickxellales</taxon>
        <taxon>Kickxellaceae</taxon>
        <taxon>Coemansia</taxon>
    </lineage>
</organism>